<dbReference type="PANTHER" id="PTHR34599">
    <property type="entry name" value="PEROXIDASE-RELATED"/>
    <property type="match status" value="1"/>
</dbReference>
<proteinExistence type="predicted"/>
<dbReference type="CDD" id="cd03398">
    <property type="entry name" value="PAP2_haloperoxidase"/>
    <property type="match status" value="1"/>
</dbReference>
<sequence>MVKLRYAGWTGVLRRKAVHLSVAGVIAVGSPTGLGSSFANASTPDTPPNAVIVWDRNAQTAIWDVAGQQPQVQARSFAMVHGAVYDAVNAIAGTPYQPYLIAPPADGTESTDAAVATAGFLVLNALFPEQQARLKTQYDEALAVIPDGTAKQRGITVGTQAATAMNAARQNDGAFGDQTWTVGTQPGQWRPAPPAFASDGAWVGDLKPFLLRSASMFRTSGPPSLTSRRYARDFNEVKSIGSATSTVRTADQTQAAIWWHDRHLAEWEIKRQLATKRQLNTLQTARMFAMVDLAEADATIACYNEKAAWNFWRPVTAIRLADTDGNPGTAADPGWTPLLVTPPHPDYTSGHTCFTAASMSALAYFFGRDDIPFSGYSAASGTTRYFRSFSQALAEVVEARIWGGIHTRTADVEGAKIGKKVTAFMVAHYFRPKRK</sequence>
<evidence type="ECO:0000313" key="3">
    <source>
        <dbReference type="Proteomes" id="UP000579153"/>
    </source>
</evidence>
<reference evidence="2 3" key="1">
    <citation type="submission" date="2020-08" db="EMBL/GenBank/DDBJ databases">
        <title>Sequencing the genomes of 1000 actinobacteria strains.</title>
        <authorList>
            <person name="Klenk H.-P."/>
        </authorList>
    </citation>
    <scope>NUCLEOTIDE SEQUENCE [LARGE SCALE GENOMIC DNA]</scope>
    <source>
        <strain evidence="2 3">DSM 45507</strain>
    </source>
</reference>
<name>A0A7W9LER1_9ACTN</name>
<gene>
    <name evidence="2" type="ORF">HD596_007892</name>
</gene>
<dbReference type="PANTHER" id="PTHR34599:SF1">
    <property type="entry name" value="PHOSPHATIDIC ACID PHOSPHATASE TYPE 2_HALOPEROXIDASE DOMAIN-CONTAINING PROTEIN"/>
    <property type="match status" value="1"/>
</dbReference>
<dbReference type="EMBL" id="JACHMB010000001">
    <property type="protein sequence ID" value="MBB5781136.1"/>
    <property type="molecule type" value="Genomic_DNA"/>
</dbReference>
<dbReference type="RefSeq" id="WP_185074485.1">
    <property type="nucleotide sequence ID" value="NZ_JACHMB010000001.1"/>
</dbReference>
<evidence type="ECO:0000313" key="2">
    <source>
        <dbReference type="EMBL" id="MBB5781136.1"/>
    </source>
</evidence>
<dbReference type="Proteomes" id="UP000579153">
    <property type="component" value="Unassembled WGS sequence"/>
</dbReference>
<accession>A0A7W9LER1</accession>
<evidence type="ECO:0000259" key="1">
    <source>
        <dbReference type="Pfam" id="PF01569"/>
    </source>
</evidence>
<dbReference type="Pfam" id="PF01569">
    <property type="entry name" value="PAP2"/>
    <property type="match status" value="1"/>
</dbReference>
<dbReference type="InterPro" id="IPR052559">
    <property type="entry name" value="V-haloperoxidase"/>
</dbReference>
<dbReference type="AlphaFoldDB" id="A0A7W9LER1"/>
<comment type="caution">
    <text evidence="2">The sequence shown here is derived from an EMBL/GenBank/DDBJ whole genome shotgun (WGS) entry which is preliminary data.</text>
</comment>
<dbReference type="Gene3D" id="1.10.606.20">
    <property type="match status" value="1"/>
</dbReference>
<dbReference type="InterPro" id="IPR036938">
    <property type="entry name" value="PAP2/HPO_sf"/>
</dbReference>
<organism evidence="2 3">
    <name type="scientific">Nonomuraea jabiensis</name>
    <dbReference type="NCBI Taxonomy" id="882448"/>
    <lineage>
        <taxon>Bacteria</taxon>
        <taxon>Bacillati</taxon>
        <taxon>Actinomycetota</taxon>
        <taxon>Actinomycetes</taxon>
        <taxon>Streptosporangiales</taxon>
        <taxon>Streptosporangiaceae</taxon>
        <taxon>Nonomuraea</taxon>
    </lineage>
</organism>
<keyword evidence="3" id="KW-1185">Reference proteome</keyword>
<dbReference type="SUPFAM" id="SSF48317">
    <property type="entry name" value="Acid phosphatase/Vanadium-dependent haloperoxidase"/>
    <property type="match status" value="1"/>
</dbReference>
<feature type="domain" description="Phosphatidic acid phosphatase type 2/haloperoxidase" evidence="1">
    <location>
        <begin position="305"/>
        <end position="427"/>
    </location>
</feature>
<protein>
    <recommendedName>
        <fullName evidence="1">Phosphatidic acid phosphatase type 2/haloperoxidase domain-containing protein</fullName>
    </recommendedName>
</protein>
<dbReference type="InterPro" id="IPR000326">
    <property type="entry name" value="PAP2/HPO"/>
</dbReference>